<feature type="domain" description="Homeobox" evidence="14">
    <location>
        <begin position="20"/>
        <end position="80"/>
    </location>
</feature>
<dbReference type="KEGG" id="nau:109213006"/>
<feature type="DNA-binding region" description="Homeobox" evidence="9">
    <location>
        <begin position="22"/>
        <end position="81"/>
    </location>
</feature>
<dbReference type="Pfam" id="PF00046">
    <property type="entry name" value="Homeodomain"/>
    <property type="match status" value="1"/>
</dbReference>
<dbReference type="PROSITE" id="PS50071">
    <property type="entry name" value="HOMEOBOX_2"/>
    <property type="match status" value="1"/>
</dbReference>
<sequence>MEPEESQELEKSKSPNSLKKKSTENGKRFTDEQVKLLESMFRLETKLEPRKKLQLARDLGLQPRQVAIWFQNKRARWKSKQLEHEYIVLKAKFDNLNMQFQSLKTEKERLLIQLEILNDQLENNLARGSRSEDLKDNELYTSTENGGTDLELKDSPGCSNARFDHKRVKEDQDDDTAEETDKYFTPKEEAEFLNLEELGDNSLEQWCVGLGSSFNQSCDNSELWDF</sequence>
<dbReference type="Gramene" id="OIT28148">
    <property type="protein sequence ID" value="OIT28148"/>
    <property type="gene ID" value="A4A49_20986"/>
</dbReference>
<comment type="function">
    <text evidence="8">Probable transcription activator that may act as growth regulators in response to water deficit.</text>
</comment>
<evidence type="ECO:0000256" key="9">
    <source>
        <dbReference type="PROSITE-ProRule" id="PRU00108"/>
    </source>
</evidence>
<dbReference type="FunFam" id="1.10.10.60:FF:000293">
    <property type="entry name" value="Homeobox-leucine zipper protein ATHB-7"/>
    <property type="match status" value="1"/>
</dbReference>
<feature type="coiled-coil region" evidence="12">
    <location>
        <begin position="79"/>
        <end position="131"/>
    </location>
</feature>
<evidence type="ECO:0000256" key="10">
    <source>
        <dbReference type="RuleBase" id="RU000682"/>
    </source>
</evidence>
<organism evidence="15 16">
    <name type="scientific">Nicotiana attenuata</name>
    <name type="common">Coyote tobacco</name>
    <dbReference type="NCBI Taxonomy" id="49451"/>
    <lineage>
        <taxon>Eukaryota</taxon>
        <taxon>Viridiplantae</taxon>
        <taxon>Streptophyta</taxon>
        <taxon>Embryophyta</taxon>
        <taxon>Tracheophyta</taxon>
        <taxon>Spermatophyta</taxon>
        <taxon>Magnoliopsida</taxon>
        <taxon>eudicotyledons</taxon>
        <taxon>Gunneridae</taxon>
        <taxon>Pentapetalae</taxon>
        <taxon>asterids</taxon>
        <taxon>lamiids</taxon>
        <taxon>Solanales</taxon>
        <taxon>Solanaceae</taxon>
        <taxon>Nicotianoideae</taxon>
        <taxon>Nicotianeae</taxon>
        <taxon>Nicotiana</taxon>
    </lineage>
</organism>
<name>A0A1J6KHK4_NICAT</name>
<keyword evidence="3 9" id="KW-0238">DNA-binding</keyword>
<evidence type="ECO:0000256" key="3">
    <source>
        <dbReference type="ARBA" id="ARBA00023125"/>
    </source>
</evidence>
<proteinExistence type="inferred from homology"/>
<keyword evidence="6 9" id="KW-0539">Nucleus</keyword>
<dbReference type="PRINTS" id="PR00031">
    <property type="entry name" value="HTHREPRESSR"/>
</dbReference>
<dbReference type="AlphaFoldDB" id="A0A1J6KHK4"/>
<gene>
    <name evidence="15" type="primary">ATHB-7_0</name>
    <name evidence="15" type="ORF">A4A49_20986</name>
</gene>
<comment type="subcellular location">
    <subcellularLocation>
        <location evidence="1 9 10">Nucleus</location>
    </subcellularLocation>
</comment>
<evidence type="ECO:0000256" key="5">
    <source>
        <dbReference type="ARBA" id="ARBA00023163"/>
    </source>
</evidence>
<dbReference type="InterPro" id="IPR003106">
    <property type="entry name" value="Leu_zip_homeo"/>
</dbReference>
<keyword evidence="5 11" id="KW-0804">Transcription</keyword>
<comment type="function">
    <text evidence="11">Transcription factor.</text>
</comment>
<evidence type="ECO:0000256" key="11">
    <source>
        <dbReference type="RuleBase" id="RU369038"/>
    </source>
</evidence>
<evidence type="ECO:0000256" key="7">
    <source>
        <dbReference type="ARBA" id="ARBA00025748"/>
    </source>
</evidence>
<dbReference type="InterPro" id="IPR000047">
    <property type="entry name" value="HTH_motif"/>
</dbReference>
<dbReference type="InterPro" id="IPR009057">
    <property type="entry name" value="Homeodomain-like_sf"/>
</dbReference>
<dbReference type="GO" id="GO:0009737">
    <property type="term" value="P:response to abscisic acid"/>
    <property type="evidence" value="ECO:0007669"/>
    <property type="project" value="UniProtKB-ARBA"/>
</dbReference>
<keyword evidence="16" id="KW-1185">Reference proteome</keyword>
<comment type="caution">
    <text evidence="15">The sequence shown here is derived from an EMBL/GenBank/DDBJ whole genome shotgun (WGS) entry which is preliminary data.</text>
</comment>
<accession>A0A1J6KHK4</accession>
<feature type="region of interest" description="Disordered" evidence="13">
    <location>
        <begin position="136"/>
        <end position="185"/>
    </location>
</feature>
<evidence type="ECO:0000313" key="15">
    <source>
        <dbReference type="EMBL" id="OIT28148.1"/>
    </source>
</evidence>
<protein>
    <recommendedName>
        <fullName evidence="11">Homeobox-leucine zipper protein</fullName>
    </recommendedName>
    <alternativeName>
        <fullName evidence="11">HD-ZIP protein</fullName>
    </alternativeName>
    <alternativeName>
        <fullName evidence="11">Homeodomain transcription factor</fullName>
    </alternativeName>
</protein>
<dbReference type="GO" id="GO:0000981">
    <property type="term" value="F:DNA-binding transcription factor activity, RNA polymerase II-specific"/>
    <property type="evidence" value="ECO:0007669"/>
    <property type="project" value="UniProtKB-UniRule"/>
</dbReference>
<evidence type="ECO:0000256" key="12">
    <source>
        <dbReference type="SAM" id="Coils"/>
    </source>
</evidence>
<dbReference type="GO" id="GO:0005634">
    <property type="term" value="C:nucleus"/>
    <property type="evidence" value="ECO:0007669"/>
    <property type="project" value="UniProtKB-SubCell"/>
</dbReference>
<evidence type="ECO:0000256" key="6">
    <source>
        <dbReference type="ARBA" id="ARBA00023242"/>
    </source>
</evidence>
<reference evidence="15" key="1">
    <citation type="submission" date="2016-11" db="EMBL/GenBank/DDBJ databases">
        <title>The genome of Nicotiana attenuata.</title>
        <authorList>
            <person name="Xu S."/>
            <person name="Brockmoeller T."/>
            <person name="Gaquerel E."/>
            <person name="Navarro A."/>
            <person name="Kuhl H."/>
            <person name="Gase K."/>
            <person name="Ling Z."/>
            <person name="Zhou W."/>
            <person name="Kreitzer C."/>
            <person name="Stanke M."/>
            <person name="Tang H."/>
            <person name="Lyons E."/>
            <person name="Pandey P."/>
            <person name="Pandey S.P."/>
            <person name="Timmermann B."/>
            <person name="Baldwin I.T."/>
        </authorList>
    </citation>
    <scope>NUCLEOTIDE SEQUENCE [LARGE SCALE GENOMIC DNA]</scope>
    <source>
        <strain evidence="15">UT</strain>
    </source>
</reference>
<evidence type="ECO:0000256" key="8">
    <source>
        <dbReference type="ARBA" id="ARBA00058361"/>
    </source>
</evidence>
<comment type="similarity">
    <text evidence="7 11">Belongs to the HD-ZIP homeobox family. Class I subfamily.</text>
</comment>
<dbReference type="OrthoDB" id="6159439at2759"/>
<evidence type="ECO:0000259" key="14">
    <source>
        <dbReference type="PROSITE" id="PS50071"/>
    </source>
</evidence>
<evidence type="ECO:0000313" key="16">
    <source>
        <dbReference type="Proteomes" id="UP000187609"/>
    </source>
</evidence>
<evidence type="ECO:0000256" key="13">
    <source>
        <dbReference type="SAM" id="MobiDB-lite"/>
    </source>
</evidence>
<dbReference type="GeneID" id="109213006"/>
<evidence type="ECO:0000256" key="4">
    <source>
        <dbReference type="ARBA" id="ARBA00023155"/>
    </source>
</evidence>
<dbReference type="CDD" id="cd00086">
    <property type="entry name" value="homeodomain"/>
    <property type="match status" value="1"/>
</dbReference>
<keyword evidence="12" id="KW-0175">Coiled coil</keyword>
<evidence type="ECO:0000256" key="2">
    <source>
        <dbReference type="ARBA" id="ARBA00023015"/>
    </source>
</evidence>
<dbReference type="OMA" id="EEAEFWN"/>
<dbReference type="Gene3D" id="1.10.10.60">
    <property type="entry name" value="Homeodomain-like"/>
    <property type="match status" value="1"/>
</dbReference>
<dbReference type="InterPro" id="IPR017970">
    <property type="entry name" value="Homeobox_CS"/>
</dbReference>
<dbReference type="GO" id="GO:0045893">
    <property type="term" value="P:positive regulation of DNA-templated transcription"/>
    <property type="evidence" value="ECO:0007669"/>
    <property type="project" value="TreeGrafter"/>
</dbReference>
<dbReference type="Proteomes" id="UP000187609">
    <property type="component" value="Unassembled WGS sequence"/>
</dbReference>
<dbReference type="GO" id="GO:0000976">
    <property type="term" value="F:transcription cis-regulatory region binding"/>
    <property type="evidence" value="ECO:0007669"/>
    <property type="project" value="UniProtKB-ARBA"/>
</dbReference>
<keyword evidence="2 11" id="KW-0805">Transcription regulation</keyword>
<dbReference type="InterPro" id="IPR045224">
    <property type="entry name" value="HDZip_class_I_plant"/>
</dbReference>
<dbReference type="PANTHER" id="PTHR24326">
    <property type="entry name" value="HOMEOBOX-LEUCINE ZIPPER PROTEIN"/>
    <property type="match status" value="1"/>
</dbReference>
<evidence type="ECO:0000256" key="1">
    <source>
        <dbReference type="ARBA" id="ARBA00004123"/>
    </source>
</evidence>
<dbReference type="InterPro" id="IPR001356">
    <property type="entry name" value="HD"/>
</dbReference>
<dbReference type="SMART" id="SM00389">
    <property type="entry name" value="HOX"/>
    <property type="match status" value="1"/>
</dbReference>
<feature type="region of interest" description="Disordered" evidence="13">
    <location>
        <begin position="1"/>
        <end position="27"/>
    </location>
</feature>
<dbReference type="PANTHER" id="PTHR24326:SF543">
    <property type="entry name" value="HOMEOBOX-LEUCINE ZIPPER PROTEIN"/>
    <property type="match status" value="1"/>
</dbReference>
<dbReference type="Pfam" id="PF02183">
    <property type="entry name" value="HALZ"/>
    <property type="match status" value="1"/>
</dbReference>
<keyword evidence="4 9" id="KW-0371">Homeobox</keyword>
<dbReference type="EMBL" id="MJEQ01002153">
    <property type="protein sequence ID" value="OIT28148.1"/>
    <property type="molecule type" value="Genomic_DNA"/>
</dbReference>
<dbReference type="PROSITE" id="PS00027">
    <property type="entry name" value="HOMEOBOX_1"/>
    <property type="match status" value="1"/>
</dbReference>
<dbReference type="GO" id="GO:0009414">
    <property type="term" value="P:response to water deprivation"/>
    <property type="evidence" value="ECO:0007669"/>
    <property type="project" value="UniProtKB-ARBA"/>
</dbReference>
<dbReference type="SUPFAM" id="SSF46689">
    <property type="entry name" value="Homeodomain-like"/>
    <property type="match status" value="1"/>
</dbReference>
<dbReference type="SMR" id="A0A1J6KHK4"/>